<gene>
    <name evidence="2" type="ordered locus">RHA1_ro08089</name>
</gene>
<feature type="compositionally biased region" description="Basic and acidic residues" evidence="1">
    <location>
        <begin position="1"/>
        <end position="14"/>
    </location>
</feature>
<reference evidence="3" key="1">
    <citation type="journal article" date="2006" name="Proc. Natl. Acad. Sci. U.S.A.">
        <title>The complete genome of Rhodococcus sp. RHA1 provides insights into a catabolic powerhouse.</title>
        <authorList>
            <person name="McLeod M.P."/>
            <person name="Warren R.L."/>
            <person name="Hsiao W.W.L."/>
            <person name="Araki N."/>
            <person name="Myhre M."/>
            <person name="Fernandes C."/>
            <person name="Miyazawa D."/>
            <person name="Wong W."/>
            <person name="Lillquist A.L."/>
            <person name="Wang D."/>
            <person name="Dosanjh M."/>
            <person name="Hara H."/>
            <person name="Petrescu A."/>
            <person name="Morin R.D."/>
            <person name="Yang G."/>
            <person name="Stott J.M."/>
            <person name="Schein J.E."/>
            <person name="Shin H."/>
            <person name="Smailus D."/>
            <person name="Siddiqui A.S."/>
            <person name="Marra M.A."/>
            <person name="Jones S.J.M."/>
            <person name="Holt R."/>
            <person name="Brinkman F.S.L."/>
            <person name="Miyauchi K."/>
            <person name="Fukuda M."/>
            <person name="Davies J.E."/>
            <person name="Mohn W.W."/>
            <person name="Eltis L.D."/>
        </authorList>
    </citation>
    <scope>NUCLEOTIDE SEQUENCE [LARGE SCALE GENOMIC DNA]</scope>
    <source>
        <strain evidence="3">RHA1</strain>
    </source>
</reference>
<evidence type="ECO:0000256" key="1">
    <source>
        <dbReference type="SAM" id="MobiDB-lite"/>
    </source>
</evidence>
<evidence type="ECO:0000313" key="3">
    <source>
        <dbReference type="Proteomes" id="UP000008710"/>
    </source>
</evidence>
<name>Q0S000_RHOJR</name>
<proteinExistence type="predicted"/>
<dbReference type="Proteomes" id="UP000008710">
    <property type="component" value="Plasmid pRHL1"/>
</dbReference>
<evidence type="ECO:0000313" key="2">
    <source>
        <dbReference type="EMBL" id="ABG99136.1"/>
    </source>
</evidence>
<dbReference type="AlphaFoldDB" id="Q0S000"/>
<accession>Q0S000</accession>
<geneLocation type="plasmid" evidence="2 3">
    <name>pRHL1</name>
</geneLocation>
<protein>
    <recommendedName>
        <fullName evidence="4">DUF3263 domain-containing protein</fullName>
    </recommendedName>
</protein>
<sequence length="111" mass="12593">MHRSDTSSHTDHGGRQLNPRPQPPGVSISRDDDHMLVNLAVTWLPYGGPPPEEIWIRFGLNPDQYWSRLCYLLALGSWRRHLGIGTGEQIRTLALAHLHPTSQRTRPTPTK</sequence>
<evidence type="ECO:0008006" key="4">
    <source>
        <dbReference type="Google" id="ProtNLM"/>
    </source>
</evidence>
<organism evidence="2 3">
    <name type="scientific">Rhodococcus jostii (strain RHA1)</name>
    <dbReference type="NCBI Taxonomy" id="101510"/>
    <lineage>
        <taxon>Bacteria</taxon>
        <taxon>Bacillati</taxon>
        <taxon>Actinomycetota</taxon>
        <taxon>Actinomycetes</taxon>
        <taxon>Mycobacteriales</taxon>
        <taxon>Nocardiaceae</taxon>
        <taxon>Rhodococcus</taxon>
    </lineage>
</organism>
<dbReference type="KEGG" id="rha:RHA1_ro08089"/>
<feature type="region of interest" description="Disordered" evidence="1">
    <location>
        <begin position="1"/>
        <end position="31"/>
    </location>
</feature>
<keyword evidence="2" id="KW-0614">Plasmid</keyword>
<dbReference type="HOGENOM" id="CLU_2156377_0_0_11"/>
<dbReference type="EMBL" id="CP000432">
    <property type="protein sequence ID" value="ABG99136.1"/>
    <property type="molecule type" value="Genomic_DNA"/>
</dbReference>